<dbReference type="CDD" id="cd00118">
    <property type="entry name" value="LysM"/>
    <property type="match status" value="1"/>
</dbReference>
<evidence type="ECO:0000256" key="1">
    <source>
        <dbReference type="SAM" id="Phobius"/>
    </source>
</evidence>
<reference evidence="3 4" key="1">
    <citation type="submission" date="2020-08" db="EMBL/GenBank/DDBJ databases">
        <title>Cohnella phylogeny.</title>
        <authorList>
            <person name="Dunlap C."/>
        </authorList>
    </citation>
    <scope>NUCLEOTIDE SEQUENCE [LARGE SCALE GENOMIC DNA]</scope>
    <source>
        <strain evidence="3 4">DSM 103658</strain>
    </source>
</reference>
<proteinExistence type="predicted"/>
<dbReference type="EMBL" id="JACJVN010000097">
    <property type="protein sequence ID" value="MBB6679627.1"/>
    <property type="molecule type" value="Genomic_DNA"/>
</dbReference>
<organism evidence="3 4">
    <name type="scientific">Cohnella lubricantis</name>
    <dbReference type="NCBI Taxonomy" id="2163172"/>
    <lineage>
        <taxon>Bacteria</taxon>
        <taxon>Bacillati</taxon>
        <taxon>Bacillota</taxon>
        <taxon>Bacilli</taxon>
        <taxon>Bacillales</taxon>
        <taxon>Paenibacillaceae</taxon>
        <taxon>Cohnella</taxon>
    </lineage>
</organism>
<comment type="caution">
    <text evidence="3">The sequence shown here is derived from an EMBL/GenBank/DDBJ whole genome shotgun (WGS) entry which is preliminary data.</text>
</comment>
<sequence length="143" mass="15557">MVHTWVLSSNGQAGRLANAAIDRNRNNRFSATSGRQRQTADISAAGWKLLRVLIFAIVFLILFTGLTLMRTSADGSVTPSVTAEEKVVFADTGDTLWGIAEDVKRDGLDTRDAIHRIMERNGLTSSSLRSGDELIIPSSVLEP</sequence>
<dbReference type="InterPro" id="IPR036779">
    <property type="entry name" value="LysM_dom_sf"/>
</dbReference>
<gene>
    <name evidence="3" type="ORF">H4Q31_20295</name>
</gene>
<dbReference type="RefSeq" id="WP_185180886.1">
    <property type="nucleotide sequence ID" value="NZ_CBCSEP010000011.1"/>
</dbReference>
<evidence type="ECO:0000259" key="2">
    <source>
        <dbReference type="Pfam" id="PF01476"/>
    </source>
</evidence>
<keyword evidence="1" id="KW-0812">Transmembrane</keyword>
<dbReference type="AlphaFoldDB" id="A0A841TL13"/>
<dbReference type="Proteomes" id="UP000574133">
    <property type="component" value="Unassembled WGS sequence"/>
</dbReference>
<keyword evidence="1" id="KW-0472">Membrane</keyword>
<feature type="domain" description="LysM" evidence="2">
    <location>
        <begin position="92"/>
        <end position="137"/>
    </location>
</feature>
<accession>A0A841TL13</accession>
<dbReference type="Pfam" id="PF01476">
    <property type="entry name" value="LysM"/>
    <property type="match status" value="1"/>
</dbReference>
<keyword evidence="1" id="KW-1133">Transmembrane helix</keyword>
<dbReference type="Gene3D" id="3.10.350.10">
    <property type="entry name" value="LysM domain"/>
    <property type="match status" value="1"/>
</dbReference>
<evidence type="ECO:0000313" key="4">
    <source>
        <dbReference type="Proteomes" id="UP000574133"/>
    </source>
</evidence>
<protein>
    <submittedName>
        <fullName evidence="3">LysM peptidoglycan-binding domain-containing protein</fullName>
    </submittedName>
</protein>
<feature type="transmembrane region" description="Helical" evidence="1">
    <location>
        <begin position="49"/>
        <end position="69"/>
    </location>
</feature>
<dbReference type="InterPro" id="IPR018392">
    <property type="entry name" value="LysM"/>
</dbReference>
<name>A0A841TL13_9BACL</name>
<evidence type="ECO:0000313" key="3">
    <source>
        <dbReference type="EMBL" id="MBB6679627.1"/>
    </source>
</evidence>
<keyword evidence="4" id="KW-1185">Reference proteome</keyword>